<organism evidence="1">
    <name type="scientific">candidate division CPR1 bacterium ADurb.Bin160</name>
    <dbReference type="NCBI Taxonomy" id="1852826"/>
    <lineage>
        <taxon>Bacteria</taxon>
        <taxon>candidate division CPR1</taxon>
    </lineage>
</organism>
<reference evidence="1" key="1">
    <citation type="submission" date="2017-02" db="EMBL/GenBank/DDBJ databases">
        <title>Delving into the versatile metabolic prowess of the omnipresent phylum Bacteroidetes.</title>
        <authorList>
            <person name="Nobu M.K."/>
            <person name="Mei R."/>
            <person name="Narihiro T."/>
            <person name="Kuroda K."/>
            <person name="Liu W.-T."/>
        </authorList>
    </citation>
    <scope>NUCLEOTIDE SEQUENCE</scope>
    <source>
        <strain evidence="1">ADurb.Bin160</strain>
    </source>
</reference>
<accession>A0A1V5ZJ24</accession>
<dbReference type="EMBL" id="MWDB01000053">
    <property type="protein sequence ID" value="OQB40215.1"/>
    <property type="molecule type" value="Genomic_DNA"/>
</dbReference>
<name>A0A1V5ZJ24_9BACT</name>
<dbReference type="AlphaFoldDB" id="A0A1V5ZJ24"/>
<protein>
    <submittedName>
        <fullName evidence="1">Uncharacterized protein</fullName>
    </submittedName>
</protein>
<sequence length="118" mass="13608">MSKKGIDIQAILDEEDRLFNEAHNIDDDNVIDNSVDIDEVYDFLYKEKKRKVVNEENVAPKKKISSNKSTGGRTDKQGFYTDLRLLFKKHHIDPDNEVAKQVIGNLMFNLHTAGFLKK</sequence>
<comment type="caution">
    <text evidence="1">The sequence shown here is derived from an EMBL/GenBank/DDBJ whole genome shotgun (WGS) entry which is preliminary data.</text>
</comment>
<proteinExistence type="predicted"/>
<evidence type="ECO:0000313" key="1">
    <source>
        <dbReference type="EMBL" id="OQB40215.1"/>
    </source>
</evidence>
<gene>
    <name evidence="1" type="ORF">BWY04_01418</name>
</gene>
<dbReference type="Proteomes" id="UP000485621">
    <property type="component" value="Unassembled WGS sequence"/>
</dbReference>